<name>A0ABQ9HBZ8_9NEOP</name>
<sequence>MHGEVICTTYSSSLSTQFLMSLVVKEPIQAYQKKIFKIGIARKAIMFNKTVQACHIETKAKPLVSTQDEEQLKFCVWLRVGRTGDITRNSSLMFFIFIKQLLDGFQTSHNFQDSFDKIIKSQETPADTVHYLWKIVQLALNLYSSLKKLIILLTLLACNLICDKWLFISVIAVLSEEKVLELLESAYPNPVTLVDMARENGWSEEEVSAILATLQEKGLVKPLEHGVFTRVGQGDTEIQVVKQMPTMTSSKQPTIAIITAQYCEKLAVDAMIENKETFVRYTTVGESNVYTLGNIGAHRIVCTKLPTVGHTREAMTAAGNTTTRLLGTFQKVDYVFLVGVGGGIPHFTDYNKHVRLGDVVVSYPINGHKYVYIYCENTKKSADGNYEFETKAYSPANPCLQDIAVKLKSQVEHEDCSPPWMQYLQDGLVSLRSDSEQDFSQPSPETDKLYMSIGDRDLIEVAHPAPLDGVSTRLERGPKLHLSPVASGRAVAREDQLRQRFSDQFGALAFDSEFDAVVESVIGNCRDSFVCLRGIADYKDGTRRKEWQPYASLVAASVMKTIICGMDPPSDV</sequence>
<protein>
    <recommendedName>
        <fullName evidence="1">Winged helix-turn-helix domain-containing protein</fullName>
    </recommendedName>
</protein>
<evidence type="ECO:0000313" key="3">
    <source>
        <dbReference type="Proteomes" id="UP001159363"/>
    </source>
</evidence>
<gene>
    <name evidence="2" type="ORF">PR048_018280</name>
</gene>
<dbReference type="Pfam" id="PF22979">
    <property type="entry name" value="HTH_69"/>
    <property type="match status" value="1"/>
</dbReference>
<dbReference type="InterPro" id="IPR035994">
    <property type="entry name" value="Nucleoside_phosphorylase_sf"/>
</dbReference>
<dbReference type="Gene3D" id="3.40.50.1580">
    <property type="entry name" value="Nucleoside phosphorylase domain"/>
    <property type="match status" value="1"/>
</dbReference>
<evidence type="ECO:0000313" key="2">
    <source>
        <dbReference type="EMBL" id="KAJ8881794.1"/>
    </source>
</evidence>
<dbReference type="Proteomes" id="UP001159363">
    <property type="component" value="Chromosome 5"/>
</dbReference>
<keyword evidence="3" id="KW-1185">Reference proteome</keyword>
<accession>A0ABQ9HBZ8</accession>
<dbReference type="SUPFAM" id="SSF53167">
    <property type="entry name" value="Purine and uridine phosphorylases"/>
    <property type="match status" value="1"/>
</dbReference>
<organism evidence="2 3">
    <name type="scientific">Dryococelus australis</name>
    <dbReference type="NCBI Taxonomy" id="614101"/>
    <lineage>
        <taxon>Eukaryota</taxon>
        <taxon>Metazoa</taxon>
        <taxon>Ecdysozoa</taxon>
        <taxon>Arthropoda</taxon>
        <taxon>Hexapoda</taxon>
        <taxon>Insecta</taxon>
        <taxon>Pterygota</taxon>
        <taxon>Neoptera</taxon>
        <taxon>Polyneoptera</taxon>
        <taxon>Phasmatodea</taxon>
        <taxon>Verophasmatodea</taxon>
        <taxon>Anareolatae</taxon>
        <taxon>Phasmatidae</taxon>
        <taxon>Eurycanthinae</taxon>
        <taxon>Dryococelus</taxon>
    </lineage>
</organism>
<dbReference type="InterPro" id="IPR055121">
    <property type="entry name" value="HTH_69"/>
</dbReference>
<evidence type="ECO:0000259" key="1">
    <source>
        <dbReference type="Pfam" id="PF22979"/>
    </source>
</evidence>
<dbReference type="SUPFAM" id="SSF46785">
    <property type="entry name" value="Winged helix' DNA-binding domain"/>
    <property type="match status" value="1"/>
</dbReference>
<proteinExistence type="predicted"/>
<dbReference type="PANTHER" id="PTHR47705:SF1">
    <property type="entry name" value="PNP_UDP_1 DOMAIN-CONTAINING PROTEIN"/>
    <property type="match status" value="1"/>
</dbReference>
<dbReference type="EMBL" id="JARBHB010000006">
    <property type="protein sequence ID" value="KAJ8881794.1"/>
    <property type="molecule type" value="Genomic_DNA"/>
</dbReference>
<feature type="domain" description="Winged helix-turn-helix" evidence="1">
    <location>
        <begin position="175"/>
        <end position="225"/>
    </location>
</feature>
<dbReference type="PANTHER" id="PTHR47705">
    <property type="entry name" value="AGAP000321-PA"/>
    <property type="match status" value="1"/>
</dbReference>
<comment type="caution">
    <text evidence="2">The sequence shown here is derived from an EMBL/GenBank/DDBJ whole genome shotgun (WGS) entry which is preliminary data.</text>
</comment>
<dbReference type="InterPro" id="IPR036390">
    <property type="entry name" value="WH_DNA-bd_sf"/>
</dbReference>
<reference evidence="2 3" key="1">
    <citation type="submission" date="2023-02" db="EMBL/GenBank/DDBJ databases">
        <title>LHISI_Scaffold_Assembly.</title>
        <authorList>
            <person name="Stuart O.P."/>
            <person name="Cleave R."/>
            <person name="Magrath M.J.L."/>
            <person name="Mikheyev A.S."/>
        </authorList>
    </citation>
    <scope>NUCLEOTIDE SEQUENCE [LARGE SCALE GENOMIC DNA]</scope>
    <source>
        <strain evidence="2">Daus_M_001</strain>
        <tissue evidence="2">Leg muscle</tissue>
    </source>
</reference>